<evidence type="ECO:0000313" key="2">
    <source>
        <dbReference type="Proteomes" id="UP001064048"/>
    </source>
</evidence>
<gene>
    <name evidence="1" type="ORF">MSG28_002642</name>
</gene>
<accession>A0ACC0JIP3</accession>
<comment type="caution">
    <text evidence="1">The sequence shown here is derived from an EMBL/GenBank/DDBJ whole genome shotgun (WGS) entry which is preliminary data.</text>
</comment>
<sequence>MRNYFKRFVECYSQTVGERTEVDKMMSITFIIQSAFWHNVLDPQWTWKRYYIHQLLNLALVVYVFFGTMEIITSATDFQIIAEAYYTIILIGTCPVKLLIFINNRFAFRKLYIITKTTFYDFIRNDSEERLAEVIKTGTKVSKYFESDVQVAGTCTVMQCSAMRAKVQLPGIYCIADNRIKATYSRGISGFHRIINLKVKLQSRLTIAIKTTHVLCGTVGGRGAMLLIQLSQYSTGPRAINCG</sequence>
<proteinExistence type="predicted"/>
<reference evidence="1 2" key="1">
    <citation type="journal article" date="2022" name="Genome Biol. Evol.">
        <title>The Spruce Budworm Genome: Reconstructing the Evolutionary History of Antifreeze Proteins.</title>
        <authorList>
            <person name="Beliveau C."/>
            <person name="Gagne P."/>
            <person name="Picq S."/>
            <person name="Vernygora O."/>
            <person name="Keeling C.I."/>
            <person name="Pinkney K."/>
            <person name="Doucet D."/>
            <person name="Wen F."/>
            <person name="Johnston J.S."/>
            <person name="Maaroufi H."/>
            <person name="Boyle B."/>
            <person name="Laroche J."/>
            <person name="Dewar K."/>
            <person name="Juretic N."/>
            <person name="Blackburn G."/>
            <person name="Nisole A."/>
            <person name="Brunet B."/>
            <person name="Brandao M."/>
            <person name="Lumley L."/>
            <person name="Duan J."/>
            <person name="Quan G."/>
            <person name="Lucarotti C.J."/>
            <person name="Roe A.D."/>
            <person name="Sperling F.A.H."/>
            <person name="Levesque R.C."/>
            <person name="Cusson M."/>
        </authorList>
    </citation>
    <scope>NUCLEOTIDE SEQUENCE [LARGE SCALE GENOMIC DNA]</scope>
    <source>
        <strain evidence="1">Glfc:IPQL:Cfum</strain>
    </source>
</reference>
<protein>
    <submittedName>
        <fullName evidence="1">Uncharacterized protein</fullName>
    </submittedName>
</protein>
<name>A0ACC0JIP3_CHOFU</name>
<evidence type="ECO:0000313" key="1">
    <source>
        <dbReference type="EMBL" id="KAI8423979.1"/>
    </source>
</evidence>
<dbReference type="EMBL" id="CM046104">
    <property type="protein sequence ID" value="KAI8423979.1"/>
    <property type="molecule type" value="Genomic_DNA"/>
</dbReference>
<keyword evidence="2" id="KW-1185">Reference proteome</keyword>
<dbReference type="Proteomes" id="UP001064048">
    <property type="component" value="Chromosome 4"/>
</dbReference>
<organism evidence="1 2">
    <name type="scientific">Choristoneura fumiferana</name>
    <name type="common">Spruce budworm moth</name>
    <name type="synonym">Archips fumiferana</name>
    <dbReference type="NCBI Taxonomy" id="7141"/>
    <lineage>
        <taxon>Eukaryota</taxon>
        <taxon>Metazoa</taxon>
        <taxon>Ecdysozoa</taxon>
        <taxon>Arthropoda</taxon>
        <taxon>Hexapoda</taxon>
        <taxon>Insecta</taxon>
        <taxon>Pterygota</taxon>
        <taxon>Neoptera</taxon>
        <taxon>Endopterygota</taxon>
        <taxon>Lepidoptera</taxon>
        <taxon>Glossata</taxon>
        <taxon>Ditrysia</taxon>
        <taxon>Tortricoidea</taxon>
        <taxon>Tortricidae</taxon>
        <taxon>Tortricinae</taxon>
        <taxon>Choristoneura</taxon>
    </lineage>
</organism>